<protein>
    <submittedName>
        <fullName evidence="1">Uncharacterized protein</fullName>
    </submittedName>
</protein>
<name>A0A8T0UCR8_PANVG</name>
<reference evidence="1" key="1">
    <citation type="submission" date="2020-05" db="EMBL/GenBank/DDBJ databases">
        <title>WGS assembly of Panicum virgatum.</title>
        <authorList>
            <person name="Lovell J.T."/>
            <person name="Jenkins J."/>
            <person name="Shu S."/>
            <person name="Juenger T.E."/>
            <person name="Schmutz J."/>
        </authorList>
    </citation>
    <scope>NUCLEOTIDE SEQUENCE</scope>
    <source>
        <strain evidence="1">AP13</strain>
    </source>
</reference>
<sequence>MQLTLLPNQLFASERRNATLPIQRRRCKGMHTTIEWMPFDWQSLRELLLLPNWAALDLVDCWWYTCNGEQVFQLLVGEIAHANGMSFA</sequence>
<organism evidence="1 2">
    <name type="scientific">Panicum virgatum</name>
    <name type="common">Blackwell switchgrass</name>
    <dbReference type="NCBI Taxonomy" id="38727"/>
    <lineage>
        <taxon>Eukaryota</taxon>
        <taxon>Viridiplantae</taxon>
        <taxon>Streptophyta</taxon>
        <taxon>Embryophyta</taxon>
        <taxon>Tracheophyta</taxon>
        <taxon>Spermatophyta</taxon>
        <taxon>Magnoliopsida</taxon>
        <taxon>Liliopsida</taxon>
        <taxon>Poales</taxon>
        <taxon>Poaceae</taxon>
        <taxon>PACMAD clade</taxon>
        <taxon>Panicoideae</taxon>
        <taxon>Panicodae</taxon>
        <taxon>Paniceae</taxon>
        <taxon>Panicinae</taxon>
        <taxon>Panicum</taxon>
        <taxon>Panicum sect. Hiantes</taxon>
    </lineage>
</organism>
<comment type="caution">
    <text evidence="1">The sequence shown here is derived from an EMBL/GenBank/DDBJ whole genome shotgun (WGS) entry which is preliminary data.</text>
</comment>
<accession>A0A8T0UCR8</accession>
<dbReference type="AlphaFoldDB" id="A0A8T0UCR8"/>
<proteinExistence type="predicted"/>
<evidence type="ECO:0000313" key="1">
    <source>
        <dbReference type="EMBL" id="KAG2618846.1"/>
    </source>
</evidence>
<keyword evidence="2" id="KW-1185">Reference proteome</keyword>
<dbReference type="EMBL" id="CM029042">
    <property type="protein sequence ID" value="KAG2618846.1"/>
    <property type="molecule type" value="Genomic_DNA"/>
</dbReference>
<gene>
    <name evidence="1" type="ORF">PVAP13_3NG141349</name>
</gene>
<dbReference type="Proteomes" id="UP000823388">
    <property type="component" value="Chromosome 3N"/>
</dbReference>
<evidence type="ECO:0000313" key="2">
    <source>
        <dbReference type="Proteomes" id="UP000823388"/>
    </source>
</evidence>